<evidence type="ECO:0000313" key="2">
    <source>
        <dbReference type="EMBL" id="CAF2135227.1"/>
    </source>
</evidence>
<protein>
    <submittedName>
        <fullName evidence="2">Uncharacterized protein</fullName>
    </submittedName>
</protein>
<comment type="caution">
    <text evidence="2">The sequence shown here is derived from an EMBL/GenBank/DDBJ whole genome shotgun (WGS) entry which is preliminary data.</text>
</comment>
<name>A0A816WK75_9BILA</name>
<dbReference type="AlphaFoldDB" id="A0A816WK75"/>
<feature type="non-terminal residue" evidence="2">
    <location>
        <position position="1"/>
    </location>
</feature>
<evidence type="ECO:0000313" key="3">
    <source>
        <dbReference type="Proteomes" id="UP000663824"/>
    </source>
</evidence>
<dbReference type="EMBL" id="CAJNRE010015241">
    <property type="protein sequence ID" value="CAF2135227.1"/>
    <property type="molecule type" value="Genomic_DNA"/>
</dbReference>
<sequence>MRHSIGENEKDYDKEEEGIHVTIRIKSLLCIYCVQILNDAIDQNNYDSPRRYTSICNSSSSVVKSKQCLSSGQDGLVLVQSGGKKYMGFVFETDNFQGCSTAADLLTQKQQEDNESDYERGKENESSQDINLNVS</sequence>
<accession>A0A816WK75</accession>
<evidence type="ECO:0000256" key="1">
    <source>
        <dbReference type="SAM" id="MobiDB-lite"/>
    </source>
</evidence>
<gene>
    <name evidence="2" type="ORF">MBJ925_LOCUS28404</name>
</gene>
<reference evidence="2" key="1">
    <citation type="submission" date="2021-02" db="EMBL/GenBank/DDBJ databases">
        <authorList>
            <person name="Nowell W R."/>
        </authorList>
    </citation>
    <scope>NUCLEOTIDE SEQUENCE</scope>
</reference>
<dbReference type="Proteomes" id="UP000663824">
    <property type="component" value="Unassembled WGS sequence"/>
</dbReference>
<feature type="region of interest" description="Disordered" evidence="1">
    <location>
        <begin position="109"/>
        <end position="135"/>
    </location>
</feature>
<organism evidence="2 3">
    <name type="scientific">Rotaria magnacalcarata</name>
    <dbReference type="NCBI Taxonomy" id="392030"/>
    <lineage>
        <taxon>Eukaryota</taxon>
        <taxon>Metazoa</taxon>
        <taxon>Spiralia</taxon>
        <taxon>Gnathifera</taxon>
        <taxon>Rotifera</taxon>
        <taxon>Eurotatoria</taxon>
        <taxon>Bdelloidea</taxon>
        <taxon>Philodinida</taxon>
        <taxon>Philodinidae</taxon>
        <taxon>Rotaria</taxon>
    </lineage>
</organism>
<proteinExistence type="predicted"/>